<gene>
    <name evidence="1" type="ORF">BDV36DRAFT_183627</name>
</gene>
<evidence type="ECO:0000313" key="1">
    <source>
        <dbReference type="EMBL" id="KAE8417296.1"/>
    </source>
</evidence>
<dbReference type="Proteomes" id="UP000325395">
    <property type="component" value="Unassembled WGS sequence"/>
</dbReference>
<proteinExistence type="predicted"/>
<dbReference type="EMBL" id="ML735740">
    <property type="protein sequence ID" value="KAE8417296.1"/>
    <property type="molecule type" value="Genomic_DNA"/>
</dbReference>
<evidence type="ECO:0000313" key="2">
    <source>
        <dbReference type="Proteomes" id="UP000325395"/>
    </source>
</evidence>
<sequence>MALFHQLLTSKELTSWSPRAQQELCRLGFIHHFVFYTYSLPTPASTWCKRLETHPTVLTWGCQQTSIPRQNVISTLQSAHSSHKFNPIIQLRGIYGNRHPR</sequence>
<reference evidence="1 2" key="1">
    <citation type="submission" date="2019-04" db="EMBL/GenBank/DDBJ databases">
        <authorList>
            <consortium name="DOE Joint Genome Institute"/>
            <person name="Mondo S."/>
            <person name="Kjaerbolling I."/>
            <person name="Vesth T."/>
            <person name="Frisvad J.C."/>
            <person name="Nybo J.L."/>
            <person name="Theobald S."/>
            <person name="Kildgaard S."/>
            <person name="Isbrandt T."/>
            <person name="Kuo A."/>
            <person name="Sato A."/>
            <person name="Lyhne E.K."/>
            <person name="Kogle M.E."/>
            <person name="Wiebenga A."/>
            <person name="Kun R.S."/>
            <person name="Lubbers R.J."/>
            <person name="Makela M.R."/>
            <person name="Barry K."/>
            <person name="Chovatia M."/>
            <person name="Clum A."/>
            <person name="Daum C."/>
            <person name="Haridas S."/>
            <person name="He G."/>
            <person name="LaButti K."/>
            <person name="Lipzen A."/>
            <person name="Riley R."/>
            <person name="Salamov A."/>
            <person name="Simmons B.A."/>
            <person name="Magnuson J.K."/>
            <person name="Henrissat B."/>
            <person name="Mortensen U.H."/>
            <person name="Larsen T.O."/>
            <person name="Devries R.P."/>
            <person name="Grigoriev I.V."/>
            <person name="Machida M."/>
            <person name="Baker S.E."/>
            <person name="Andersen M.R."/>
            <person name="Cantor M.N."/>
            <person name="Hua S.X."/>
        </authorList>
    </citation>
    <scope>NUCLEOTIDE SEQUENCE [LARGE SCALE GENOMIC DNA]</scope>
    <source>
        <strain evidence="1 2">CBS 117616</strain>
    </source>
</reference>
<protein>
    <submittedName>
        <fullName evidence="1">Uncharacterized protein</fullName>
    </submittedName>
</protein>
<accession>A0ABQ6WJK8</accession>
<keyword evidence="2" id="KW-1185">Reference proteome</keyword>
<name>A0ABQ6WJK8_9EURO</name>
<organism evidence="1 2">
    <name type="scientific">Aspergillus pseudocaelatus</name>
    <dbReference type="NCBI Taxonomy" id="1825620"/>
    <lineage>
        <taxon>Eukaryota</taxon>
        <taxon>Fungi</taxon>
        <taxon>Dikarya</taxon>
        <taxon>Ascomycota</taxon>
        <taxon>Pezizomycotina</taxon>
        <taxon>Eurotiomycetes</taxon>
        <taxon>Eurotiomycetidae</taxon>
        <taxon>Eurotiales</taxon>
        <taxon>Aspergillaceae</taxon>
        <taxon>Aspergillus</taxon>
        <taxon>Aspergillus subgen. Circumdati</taxon>
    </lineage>
</organism>